<dbReference type="PANTHER" id="PTHR30032">
    <property type="entry name" value="N-ACETYLMURAMOYL-L-ALANINE AMIDASE-RELATED"/>
    <property type="match status" value="1"/>
</dbReference>
<protein>
    <recommendedName>
        <fullName evidence="2">Cell wall-binding repeat-containing protein</fullName>
    </recommendedName>
</protein>
<dbReference type="EMBL" id="WKYP01000228">
    <property type="protein sequence ID" value="MSD82463.1"/>
    <property type="molecule type" value="Genomic_DNA"/>
</dbReference>
<sequence>SYAYMSHMPIFLCSSTKGFTDGEIKEIKKMKKMWVIGGEQAVPQRFIERQIAGGMDERIAGSTRYETSINVADRFAGDYDGFLRMNNVVFTTGMNFPDALAAGPFAGRNKAVLLLADPNGSTANFVKQYVKQHGNVDNAYIVGGENAVSRNTANGLADALDMLRP</sequence>
<proteinExistence type="predicted"/>
<dbReference type="Pfam" id="PF04122">
    <property type="entry name" value="CW_binding_2"/>
    <property type="match status" value="1"/>
</dbReference>
<name>A0A6C9EHC4_ECOLX</name>
<reference evidence="1" key="1">
    <citation type="journal article" date="2019" name="Nat. Med.">
        <title>A library of human gut bacterial isolates paired with longitudinal multiomics data enables mechanistic microbiome research.</title>
        <authorList>
            <person name="Poyet M."/>
            <person name="Groussin M."/>
            <person name="Gibbons S.M."/>
            <person name="Avila-Pacheco J."/>
            <person name="Jiang X."/>
            <person name="Kearney S.M."/>
            <person name="Perrotta A.R."/>
            <person name="Berdy B."/>
            <person name="Zhao S."/>
            <person name="Lieberman T.D."/>
            <person name="Swanson P.K."/>
            <person name="Smith M."/>
            <person name="Roesemann S."/>
            <person name="Alexander J.E."/>
            <person name="Rich S.A."/>
            <person name="Livny J."/>
            <person name="Vlamakis H."/>
            <person name="Clish C."/>
            <person name="Bullock K."/>
            <person name="Deik A."/>
            <person name="Scott J."/>
            <person name="Pierce K.A."/>
            <person name="Xavier R.J."/>
            <person name="Alm E.J."/>
        </authorList>
    </citation>
    <scope>NUCLEOTIDE SEQUENCE</scope>
    <source>
        <strain evidence="1">BIOML-A260</strain>
    </source>
</reference>
<evidence type="ECO:0000313" key="1">
    <source>
        <dbReference type="EMBL" id="MSD82463.1"/>
    </source>
</evidence>
<accession>A0A6C9EHC4</accession>
<dbReference type="PANTHER" id="PTHR30032:SF8">
    <property type="entry name" value="GERMINATION-SPECIFIC N-ACETYLMURAMOYL-L-ALANINE AMIDASE"/>
    <property type="match status" value="1"/>
</dbReference>
<dbReference type="Gene3D" id="3.40.50.12090">
    <property type="match status" value="2"/>
</dbReference>
<dbReference type="InterPro" id="IPR007253">
    <property type="entry name" value="Cell_wall-bd_2"/>
</dbReference>
<dbReference type="AlphaFoldDB" id="A0A6C9EHC4"/>
<feature type="non-terminal residue" evidence="1">
    <location>
        <position position="1"/>
    </location>
</feature>
<comment type="caution">
    <text evidence="1">The sequence shown here is derived from an EMBL/GenBank/DDBJ whole genome shotgun (WGS) entry which is preliminary data.</text>
</comment>
<evidence type="ECO:0008006" key="2">
    <source>
        <dbReference type="Google" id="ProtNLM"/>
    </source>
</evidence>
<gene>
    <name evidence="1" type="ORF">GKG27_26270</name>
</gene>
<organism evidence="1">
    <name type="scientific">Escherichia coli</name>
    <dbReference type="NCBI Taxonomy" id="562"/>
    <lineage>
        <taxon>Bacteria</taxon>
        <taxon>Pseudomonadati</taxon>
        <taxon>Pseudomonadota</taxon>
        <taxon>Gammaproteobacteria</taxon>
        <taxon>Enterobacterales</taxon>
        <taxon>Enterobacteriaceae</taxon>
        <taxon>Escherichia</taxon>
    </lineage>
</organism>
<dbReference type="InterPro" id="IPR051922">
    <property type="entry name" value="Bact_Sporulation_Assoc"/>
</dbReference>